<dbReference type="InterPro" id="IPR046357">
    <property type="entry name" value="PPIase_dom_sf"/>
</dbReference>
<accession>A0ABM8E646</accession>
<evidence type="ECO:0000256" key="4">
    <source>
        <dbReference type="ARBA" id="ARBA00018370"/>
    </source>
</evidence>
<keyword evidence="10" id="KW-0732">Signal</keyword>
<dbReference type="SUPFAM" id="SSF54534">
    <property type="entry name" value="FKBP-like"/>
    <property type="match status" value="1"/>
</dbReference>
<dbReference type="RefSeq" id="WP_281930867.1">
    <property type="nucleotide sequence ID" value="NZ_AP027142.1"/>
</dbReference>
<feature type="region of interest" description="Disordered" evidence="9">
    <location>
        <begin position="265"/>
        <end position="295"/>
    </location>
</feature>
<evidence type="ECO:0000313" key="13">
    <source>
        <dbReference type="Proteomes" id="UP001317629"/>
    </source>
</evidence>
<gene>
    <name evidence="12" type="ORF">SS37A_09730</name>
</gene>
<dbReference type="Proteomes" id="UP001317629">
    <property type="component" value="Chromosome"/>
</dbReference>
<dbReference type="InterPro" id="IPR050245">
    <property type="entry name" value="PrsA_foldase"/>
</dbReference>
<dbReference type="PROSITE" id="PS50198">
    <property type="entry name" value="PPIC_PPIASE_2"/>
    <property type="match status" value="1"/>
</dbReference>
<dbReference type="Gene3D" id="3.10.50.40">
    <property type="match status" value="1"/>
</dbReference>
<keyword evidence="13" id="KW-1185">Reference proteome</keyword>
<dbReference type="InterPro" id="IPR000297">
    <property type="entry name" value="PPIase_PpiC"/>
</dbReference>
<sequence>MSNARYNARSLAGVAFGTLGLVALMAAAAPAQAKVLAKVNGVEITDDDLKIAMEDLGPGIPRQLEGKARDSYIIDFLIDEQLVVQKAQADKLAETPEFARKMAYLRDKALMETLLGNVAKNAATDAAIKATYDEAAKNQKPETEFHAHHILVPTEEEAKKALARVKGGEDFSKVAGEVSKDPGSKGGDLGWFTKDRMVPEFGEAASKMKPGDISEPVKTQFGWHIIKLDETRPKTFPPMDQVKEQVARYVVQKAQSDLVMKLREGAKIERTDQPADAAKGAAAPAPAAKPEEKKK</sequence>
<evidence type="ECO:0000256" key="1">
    <source>
        <dbReference type="ARBA" id="ARBA00000971"/>
    </source>
</evidence>
<protein>
    <recommendedName>
        <fullName evidence="4">Parvulin-like PPIase</fullName>
        <ecNumber evidence="3">5.2.1.8</ecNumber>
    </recommendedName>
    <alternativeName>
        <fullName evidence="6">Peptidyl-prolyl cis-trans isomerase plp</fullName>
    </alternativeName>
    <alternativeName>
        <fullName evidence="7">Rotamase plp</fullName>
    </alternativeName>
</protein>
<dbReference type="PANTHER" id="PTHR47245">
    <property type="entry name" value="PEPTIDYLPROLYL ISOMERASE"/>
    <property type="match status" value="1"/>
</dbReference>
<feature type="domain" description="PpiC" evidence="11">
    <location>
        <begin position="142"/>
        <end position="230"/>
    </location>
</feature>
<evidence type="ECO:0000256" key="2">
    <source>
        <dbReference type="ARBA" id="ARBA00007656"/>
    </source>
</evidence>
<dbReference type="GO" id="GO:0016853">
    <property type="term" value="F:isomerase activity"/>
    <property type="evidence" value="ECO:0007669"/>
    <property type="project" value="UniProtKB-KW"/>
</dbReference>
<evidence type="ECO:0000256" key="9">
    <source>
        <dbReference type="SAM" id="MobiDB-lite"/>
    </source>
</evidence>
<feature type="signal peptide" evidence="10">
    <location>
        <begin position="1"/>
        <end position="33"/>
    </location>
</feature>
<keyword evidence="8 12" id="KW-0413">Isomerase</keyword>
<dbReference type="Pfam" id="PF00639">
    <property type="entry name" value="Rotamase"/>
    <property type="match status" value="1"/>
</dbReference>
<evidence type="ECO:0000256" key="5">
    <source>
        <dbReference type="ARBA" id="ARBA00023110"/>
    </source>
</evidence>
<name>A0ABM8E646_9HYPH</name>
<evidence type="ECO:0000256" key="7">
    <source>
        <dbReference type="ARBA" id="ARBA00031484"/>
    </source>
</evidence>
<organism evidence="12 13">
    <name type="scientific">Methylocystis iwaonis</name>
    <dbReference type="NCBI Taxonomy" id="2885079"/>
    <lineage>
        <taxon>Bacteria</taxon>
        <taxon>Pseudomonadati</taxon>
        <taxon>Pseudomonadota</taxon>
        <taxon>Alphaproteobacteria</taxon>
        <taxon>Hyphomicrobiales</taxon>
        <taxon>Methylocystaceae</taxon>
        <taxon>Methylocystis</taxon>
    </lineage>
</organism>
<reference evidence="12 13" key="1">
    <citation type="journal article" date="2023" name="Int. J. Syst. Evol. Microbiol.">
        <title>Methylocystis iwaonis sp. nov., a type II methane-oxidizing bacterium from surface soil of a rice paddy field in Japan, and emended description of the genus Methylocystis (ex Whittenbury et al. 1970) Bowman et al. 1993.</title>
        <authorList>
            <person name="Kaise H."/>
            <person name="Sawadogo J.B."/>
            <person name="Alam M.S."/>
            <person name="Ueno C."/>
            <person name="Dianou D."/>
            <person name="Shinjo R."/>
            <person name="Asakawa S."/>
        </authorList>
    </citation>
    <scope>NUCLEOTIDE SEQUENCE [LARGE SCALE GENOMIC DNA]</scope>
    <source>
        <strain evidence="12 13">SS37A-Re</strain>
    </source>
</reference>
<dbReference type="Gene3D" id="1.10.8.1040">
    <property type="match status" value="1"/>
</dbReference>
<evidence type="ECO:0000256" key="6">
    <source>
        <dbReference type="ARBA" id="ARBA00030642"/>
    </source>
</evidence>
<dbReference type="EMBL" id="AP027142">
    <property type="protein sequence ID" value="BDV33444.1"/>
    <property type="molecule type" value="Genomic_DNA"/>
</dbReference>
<evidence type="ECO:0000256" key="3">
    <source>
        <dbReference type="ARBA" id="ARBA00013194"/>
    </source>
</evidence>
<feature type="chain" id="PRO_5047163064" description="Parvulin-like PPIase" evidence="10">
    <location>
        <begin position="34"/>
        <end position="295"/>
    </location>
</feature>
<feature type="compositionally biased region" description="Low complexity" evidence="9">
    <location>
        <begin position="274"/>
        <end position="288"/>
    </location>
</feature>
<comment type="catalytic activity">
    <reaction evidence="1">
        <text>[protein]-peptidylproline (omega=180) = [protein]-peptidylproline (omega=0)</text>
        <dbReference type="Rhea" id="RHEA:16237"/>
        <dbReference type="Rhea" id="RHEA-COMP:10747"/>
        <dbReference type="Rhea" id="RHEA-COMP:10748"/>
        <dbReference type="ChEBI" id="CHEBI:83833"/>
        <dbReference type="ChEBI" id="CHEBI:83834"/>
        <dbReference type="EC" id="5.2.1.8"/>
    </reaction>
</comment>
<dbReference type="InterPro" id="IPR027304">
    <property type="entry name" value="Trigger_fact/SurA_dom_sf"/>
</dbReference>
<dbReference type="EC" id="5.2.1.8" evidence="3"/>
<dbReference type="PANTHER" id="PTHR47245:SF2">
    <property type="entry name" value="PEPTIDYL-PROLYL CIS-TRANS ISOMERASE HP_0175-RELATED"/>
    <property type="match status" value="1"/>
</dbReference>
<comment type="similarity">
    <text evidence="2">Belongs to the PpiC/parvulin rotamase family.</text>
</comment>
<evidence type="ECO:0000313" key="12">
    <source>
        <dbReference type="EMBL" id="BDV33444.1"/>
    </source>
</evidence>
<dbReference type="SUPFAM" id="SSF109998">
    <property type="entry name" value="Triger factor/SurA peptide-binding domain-like"/>
    <property type="match status" value="1"/>
</dbReference>
<evidence type="ECO:0000256" key="10">
    <source>
        <dbReference type="SAM" id="SignalP"/>
    </source>
</evidence>
<keyword evidence="5 8" id="KW-0697">Rotamase</keyword>
<proteinExistence type="inferred from homology"/>
<evidence type="ECO:0000259" key="11">
    <source>
        <dbReference type="PROSITE" id="PS50198"/>
    </source>
</evidence>
<evidence type="ECO:0000256" key="8">
    <source>
        <dbReference type="PROSITE-ProRule" id="PRU00278"/>
    </source>
</evidence>